<feature type="compositionally biased region" description="Polar residues" evidence="1">
    <location>
        <begin position="30"/>
        <end position="79"/>
    </location>
</feature>
<keyword evidence="3" id="KW-0732">Signal</keyword>
<feature type="compositionally biased region" description="Low complexity" evidence="1">
    <location>
        <begin position="81"/>
        <end position="119"/>
    </location>
</feature>
<accession>A0A667G2T3</accession>
<evidence type="ECO:0000256" key="1">
    <source>
        <dbReference type="SAM" id="MobiDB-lite"/>
    </source>
</evidence>
<evidence type="ECO:0000313" key="5">
    <source>
        <dbReference type="Proteomes" id="UP000472241"/>
    </source>
</evidence>
<evidence type="ECO:0000256" key="3">
    <source>
        <dbReference type="SAM" id="SignalP"/>
    </source>
</evidence>
<organism evidence="4 5">
    <name type="scientific">Lynx canadensis</name>
    <name type="common">Canada lynx</name>
    <name type="synonym">Felis canadensis</name>
    <dbReference type="NCBI Taxonomy" id="61383"/>
    <lineage>
        <taxon>Eukaryota</taxon>
        <taxon>Metazoa</taxon>
        <taxon>Chordata</taxon>
        <taxon>Craniata</taxon>
        <taxon>Vertebrata</taxon>
        <taxon>Euteleostomi</taxon>
        <taxon>Mammalia</taxon>
        <taxon>Eutheria</taxon>
        <taxon>Laurasiatheria</taxon>
        <taxon>Carnivora</taxon>
        <taxon>Feliformia</taxon>
        <taxon>Felidae</taxon>
        <taxon>Felinae</taxon>
        <taxon>Lynx</taxon>
    </lineage>
</organism>
<dbReference type="Proteomes" id="UP000472241">
    <property type="component" value="Unplaced"/>
</dbReference>
<proteinExistence type="predicted"/>
<name>A0A667G2T3_LYNCA</name>
<keyword evidence="2" id="KW-0472">Membrane</keyword>
<keyword evidence="2" id="KW-1133">Transmembrane helix</keyword>
<feature type="chain" id="PRO_5025371194" evidence="3">
    <location>
        <begin position="30"/>
        <end position="175"/>
    </location>
</feature>
<feature type="compositionally biased region" description="Polar residues" evidence="1">
    <location>
        <begin position="120"/>
        <end position="129"/>
    </location>
</feature>
<dbReference type="AlphaFoldDB" id="A0A667G2T3"/>
<sequence>MAGSQLPSPLLPLSLVLLLGNPSLAPVASRDSNVQVRTPISNPDSSNSGATPTSSTNLGLEPISSPQPETATHPSSGSPGSELTPTSHSSPPSSPTLTLHWSSTSPSSRPEPSSMPSASTDGTSVSSGSAPGDTGAPELHRNPGVVVAVCLLVSVLLIGSVLMAVRRGHRGVSEF</sequence>
<evidence type="ECO:0000313" key="4">
    <source>
        <dbReference type="Ensembl" id="ENSLCNP00005009391.1"/>
    </source>
</evidence>
<evidence type="ECO:0000256" key="2">
    <source>
        <dbReference type="SAM" id="Phobius"/>
    </source>
</evidence>
<feature type="signal peptide" evidence="3">
    <location>
        <begin position="1"/>
        <end position="29"/>
    </location>
</feature>
<dbReference type="Ensembl" id="ENSLCNT00005010546.1">
    <property type="protein sequence ID" value="ENSLCNP00005009391.1"/>
    <property type="gene ID" value="ENSLCNG00005006147.1"/>
</dbReference>
<reference evidence="4" key="2">
    <citation type="submission" date="2025-09" db="UniProtKB">
        <authorList>
            <consortium name="Ensembl"/>
        </authorList>
    </citation>
    <scope>IDENTIFICATION</scope>
</reference>
<dbReference type="GeneID" id="115506591"/>
<feature type="transmembrane region" description="Helical" evidence="2">
    <location>
        <begin position="145"/>
        <end position="165"/>
    </location>
</feature>
<dbReference type="RefSeq" id="XP_030160453.1">
    <property type="nucleotide sequence ID" value="XM_030304593.1"/>
</dbReference>
<keyword evidence="2" id="KW-0812">Transmembrane</keyword>
<keyword evidence="5" id="KW-1185">Reference proteome</keyword>
<gene>
    <name evidence="4" type="primary">LOC115506591</name>
</gene>
<feature type="region of interest" description="Disordered" evidence="1">
    <location>
        <begin position="25"/>
        <end position="139"/>
    </location>
</feature>
<protein>
    <submittedName>
        <fullName evidence="4">Pectinesterase inhibitor 10-like</fullName>
    </submittedName>
</protein>
<reference evidence="4" key="1">
    <citation type="submission" date="2025-08" db="UniProtKB">
        <authorList>
            <consortium name="Ensembl"/>
        </authorList>
    </citation>
    <scope>IDENTIFICATION</scope>
</reference>